<dbReference type="AlphaFoldDB" id="A0A150GEB5"/>
<name>A0A150GEB5_GONPE</name>
<protein>
    <submittedName>
        <fullName evidence="1">Uncharacterized protein</fullName>
    </submittedName>
</protein>
<sequence>MVKFELSDSGLMLLGGVSSLAYGASAMLAPDQFDDLHFGPKVTHPLRTSAPRELVRWNGHSMAALGALTLAARDHLTPGGTRRWFQTSGFAYGTAAAMAASNAFRDRERKSTGYTSAAVLGTLAALKLWRGFKKHNSTIKV</sequence>
<accession>A0A150GEB5</accession>
<reference evidence="2" key="1">
    <citation type="journal article" date="2016" name="Nat. Commun.">
        <title>The Gonium pectorale genome demonstrates co-option of cell cycle regulation during the evolution of multicellularity.</title>
        <authorList>
            <person name="Hanschen E.R."/>
            <person name="Marriage T.N."/>
            <person name="Ferris P.J."/>
            <person name="Hamaji T."/>
            <person name="Toyoda A."/>
            <person name="Fujiyama A."/>
            <person name="Neme R."/>
            <person name="Noguchi H."/>
            <person name="Minakuchi Y."/>
            <person name="Suzuki M."/>
            <person name="Kawai-Toyooka H."/>
            <person name="Smith D.R."/>
            <person name="Sparks H."/>
            <person name="Anderson J."/>
            <person name="Bakaric R."/>
            <person name="Luria V."/>
            <person name="Karger A."/>
            <person name="Kirschner M.W."/>
            <person name="Durand P.M."/>
            <person name="Michod R.E."/>
            <person name="Nozaki H."/>
            <person name="Olson B.J."/>
        </authorList>
    </citation>
    <scope>NUCLEOTIDE SEQUENCE [LARGE SCALE GENOMIC DNA]</scope>
    <source>
        <strain evidence="2">NIES-2863</strain>
    </source>
</reference>
<dbReference type="Proteomes" id="UP000075714">
    <property type="component" value="Unassembled WGS sequence"/>
</dbReference>
<gene>
    <name evidence="1" type="ORF">GPECTOR_29g108</name>
</gene>
<dbReference type="OrthoDB" id="530610at2759"/>
<evidence type="ECO:0000313" key="2">
    <source>
        <dbReference type="Proteomes" id="UP000075714"/>
    </source>
</evidence>
<proteinExistence type="predicted"/>
<organism evidence="1 2">
    <name type="scientific">Gonium pectorale</name>
    <name type="common">Green alga</name>
    <dbReference type="NCBI Taxonomy" id="33097"/>
    <lineage>
        <taxon>Eukaryota</taxon>
        <taxon>Viridiplantae</taxon>
        <taxon>Chlorophyta</taxon>
        <taxon>core chlorophytes</taxon>
        <taxon>Chlorophyceae</taxon>
        <taxon>CS clade</taxon>
        <taxon>Chlamydomonadales</taxon>
        <taxon>Volvocaceae</taxon>
        <taxon>Gonium</taxon>
    </lineage>
</organism>
<keyword evidence="2" id="KW-1185">Reference proteome</keyword>
<evidence type="ECO:0000313" key="1">
    <source>
        <dbReference type="EMBL" id="KXZ48201.1"/>
    </source>
</evidence>
<dbReference type="EMBL" id="LSYV01000030">
    <property type="protein sequence ID" value="KXZ48201.1"/>
    <property type="molecule type" value="Genomic_DNA"/>
</dbReference>
<comment type="caution">
    <text evidence="1">The sequence shown here is derived from an EMBL/GenBank/DDBJ whole genome shotgun (WGS) entry which is preliminary data.</text>
</comment>